<evidence type="ECO:0000313" key="3">
    <source>
        <dbReference type="EMBL" id="KPI42429.1"/>
    </source>
</evidence>
<feature type="compositionally biased region" description="Acidic residues" evidence="1">
    <location>
        <begin position="132"/>
        <end position="141"/>
    </location>
</feature>
<dbReference type="RefSeq" id="XP_018002392.1">
    <property type="nucleotide sequence ID" value="XM_018150429.1"/>
</dbReference>
<dbReference type="EMBL" id="LFJN01000007">
    <property type="protein sequence ID" value="KPI42429.1"/>
    <property type="molecule type" value="Genomic_DNA"/>
</dbReference>
<dbReference type="GO" id="GO:0000460">
    <property type="term" value="P:maturation of 5.8S rRNA"/>
    <property type="evidence" value="ECO:0007669"/>
    <property type="project" value="TreeGrafter"/>
</dbReference>
<proteinExistence type="predicted"/>
<dbReference type="InterPro" id="IPR007109">
    <property type="entry name" value="Brix"/>
</dbReference>
<protein>
    <submittedName>
        <fullName evidence="3">Ribosome production factor 1</fullName>
    </submittedName>
</protein>
<evidence type="ECO:0000256" key="1">
    <source>
        <dbReference type="SAM" id="MobiDB-lite"/>
    </source>
</evidence>
<feature type="compositionally biased region" description="Basic and acidic residues" evidence="1">
    <location>
        <begin position="41"/>
        <end position="62"/>
    </location>
</feature>
<dbReference type="Gene3D" id="3.40.50.10480">
    <property type="entry name" value="Probable brix-domain ribosomal biogenesis protein"/>
    <property type="match status" value="1"/>
</dbReference>
<dbReference type="VEuPathDB" id="FungiDB:AB675_9858"/>
<reference evidence="3 4" key="1">
    <citation type="submission" date="2015-06" db="EMBL/GenBank/DDBJ databases">
        <title>Draft genome of the ant-associated black yeast Phialophora attae CBS 131958.</title>
        <authorList>
            <person name="Moreno L.F."/>
            <person name="Stielow B.J."/>
            <person name="de Hoog S."/>
            <person name="Vicente V.A."/>
            <person name="Weiss V.A."/>
            <person name="de Vries M."/>
            <person name="Cruz L.M."/>
            <person name="Souza E.M."/>
        </authorList>
    </citation>
    <scope>NUCLEOTIDE SEQUENCE [LARGE SCALE GENOMIC DNA]</scope>
    <source>
        <strain evidence="3 4">CBS 131958</strain>
    </source>
</reference>
<dbReference type="PANTHER" id="PTHR22734:SF3">
    <property type="entry name" value="RIBOSOME PRODUCTION FACTOR 1"/>
    <property type="match status" value="1"/>
</dbReference>
<dbReference type="SMART" id="SM00879">
    <property type="entry name" value="Brix"/>
    <property type="match status" value="1"/>
</dbReference>
<keyword evidence="4" id="KW-1185">Reference proteome</keyword>
<dbReference type="Proteomes" id="UP000038010">
    <property type="component" value="Unassembled WGS sequence"/>
</dbReference>
<dbReference type="InterPro" id="IPR044281">
    <property type="entry name" value="IMP4/RPF1"/>
</dbReference>
<gene>
    <name evidence="3" type="ORF">AB675_9858</name>
</gene>
<dbReference type="AlphaFoldDB" id="A0A0N0NPD9"/>
<comment type="caution">
    <text evidence="3">The sequence shown here is derived from an EMBL/GenBank/DDBJ whole genome shotgun (WGS) entry which is preliminary data.</text>
</comment>
<name>A0A0N0NPD9_9EURO</name>
<dbReference type="GO" id="GO:0005730">
    <property type="term" value="C:nucleolus"/>
    <property type="evidence" value="ECO:0007669"/>
    <property type="project" value="TreeGrafter"/>
</dbReference>
<sequence length="426" mass="47994">MPSKRMQLSDKAHLPFRSSNKHHRENLYVKQKKARGAIDRAERFARKKEEAKNPRLREERLGRNVPQTIDSKRTYDEVAEEPEDGGLGVAYHVEGVKRRKLAEEQELPEDAPAATEGQDSDDVDSMLGSDSAADEDSEGHDDDAGLPSKTEIQSSKSALPRAVSPTRSTTSTNLSLAPAALAAKFPSLFSVSDEAPSEPKILVTTSINSTLHAEALTLTRLFPNSKYIRRSSHRYGYKFSVREISAFAHNQGYTAVVVLEEDHKRPYGLTIVHLPVGPTLHFSITNWYDARSLPGHGRATNHTPELILNNFNTPLGLLTAHVFRSLFPAKPDLEGRQVLTFHNQRDFIFMRRFRYVLREKRETEKVVVGADGKPMTGAEEVRAGLQELGPRLTLKLRRVDKGIQRKSGQEWEWKGKTDRVRTKFQL</sequence>
<feature type="domain" description="Brix" evidence="2">
    <location>
        <begin position="197"/>
        <end position="405"/>
    </location>
</feature>
<dbReference type="GO" id="GO:0042134">
    <property type="term" value="F:rRNA primary transcript binding"/>
    <property type="evidence" value="ECO:0007669"/>
    <property type="project" value="InterPro"/>
</dbReference>
<dbReference type="OrthoDB" id="264354at2759"/>
<dbReference type="SUPFAM" id="SSF52954">
    <property type="entry name" value="Class II aaRS ABD-related"/>
    <property type="match status" value="1"/>
</dbReference>
<dbReference type="FunFam" id="3.40.50.10480:FF:000005">
    <property type="entry name" value="Similar to RNA processing factor 1"/>
    <property type="match status" value="1"/>
</dbReference>
<feature type="region of interest" description="Disordered" evidence="1">
    <location>
        <begin position="103"/>
        <end position="172"/>
    </location>
</feature>
<dbReference type="STRING" id="1664694.A0A0N0NPD9"/>
<accession>A0A0N0NPD9</accession>
<feature type="region of interest" description="Disordered" evidence="1">
    <location>
        <begin position="1"/>
        <end position="22"/>
    </location>
</feature>
<organism evidence="3 4">
    <name type="scientific">Cyphellophora attinorum</name>
    <dbReference type="NCBI Taxonomy" id="1664694"/>
    <lineage>
        <taxon>Eukaryota</taxon>
        <taxon>Fungi</taxon>
        <taxon>Dikarya</taxon>
        <taxon>Ascomycota</taxon>
        <taxon>Pezizomycotina</taxon>
        <taxon>Eurotiomycetes</taxon>
        <taxon>Chaetothyriomycetidae</taxon>
        <taxon>Chaetothyriales</taxon>
        <taxon>Cyphellophoraceae</taxon>
        <taxon>Cyphellophora</taxon>
    </lineage>
</organism>
<dbReference type="Pfam" id="PF04427">
    <property type="entry name" value="Brix"/>
    <property type="match status" value="1"/>
</dbReference>
<evidence type="ECO:0000313" key="4">
    <source>
        <dbReference type="Proteomes" id="UP000038010"/>
    </source>
</evidence>
<feature type="region of interest" description="Disordered" evidence="1">
    <location>
        <begin position="41"/>
        <end position="90"/>
    </location>
</feature>
<dbReference type="PROSITE" id="PS50833">
    <property type="entry name" value="BRIX"/>
    <property type="match status" value="1"/>
</dbReference>
<dbReference type="GO" id="GO:0030687">
    <property type="term" value="C:preribosome, large subunit precursor"/>
    <property type="evidence" value="ECO:0007669"/>
    <property type="project" value="TreeGrafter"/>
</dbReference>
<dbReference type="GeneID" id="28742309"/>
<evidence type="ECO:0000259" key="2">
    <source>
        <dbReference type="PROSITE" id="PS50833"/>
    </source>
</evidence>
<dbReference type="GO" id="GO:0000470">
    <property type="term" value="P:maturation of LSU-rRNA"/>
    <property type="evidence" value="ECO:0007669"/>
    <property type="project" value="TreeGrafter"/>
</dbReference>
<dbReference type="PANTHER" id="PTHR22734">
    <property type="entry name" value="U3 SMALL NUCLEOLAR RIBONUCLEOPROTEIN PROTEIN IMP4"/>
    <property type="match status" value="1"/>
</dbReference>